<organism evidence="2 3">
    <name type="scientific">Marinitoga piezophila (strain DSM 14283 / JCM 11233 / KA3)</name>
    <dbReference type="NCBI Taxonomy" id="443254"/>
    <lineage>
        <taxon>Bacteria</taxon>
        <taxon>Thermotogati</taxon>
        <taxon>Thermotogota</taxon>
        <taxon>Thermotogae</taxon>
        <taxon>Petrotogales</taxon>
        <taxon>Petrotogaceae</taxon>
        <taxon>Marinitoga</taxon>
    </lineage>
</organism>
<dbReference type="Proteomes" id="UP000007161">
    <property type="component" value="Chromosome"/>
</dbReference>
<evidence type="ECO:0000256" key="1">
    <source>
        <dbReference type="SAM" id="SignalP"/>
    </source>
</evidence>
<name>H2J661_MARPK</name>
<dbReference type="AlphaFoldDB" id="H2J661"/>
<proteinExistence type="predicted"/>
<keyword evidence="3" id="KW-1185">Reference proteome</keyword>
<dbReference type="KEGG" id="mpz:Marpi_0684"/>
<reference evidence="2 3" key="1">
    <citation type="journal article" date="2012" name="J. Bacteriol.">
        <title>Complete Genome Sequence of the Thermophilic, Piezophilic, Heterotrophic Bacterium Marinitoga piezophila KA3.</title>
        <authorList>
            <person name="Lucas S."/>
            <person name="Han J."/>
            <person name="Lapidus A."/>
            <person name="Cheng J.F."/>
            <person name="Goodwin L.A."/>
            <person name="Pitluck S."/>
            <person name="Peters L."/>
            <person name="Mikhailova N."/>
            <person name="Teshima H."/>
            <person name="Detter J.C."/>
            <person name="Han C."/>
            <person name="Tapia R."/>
            <person name="Land M."/>
            <person name="Hauser L."/>
            <person name="Kyrpides N.C."/>
            <person name="Ivanova N."/>
            <person name="Pagani I."/>
            <person name="Vannier P."/>
            <person name="Oger P."/>
            <person name="Bartlett D.H."/>
            <person name="Noll K.M."/>
            <person name="Woyke T."/>
            <person name="Jebbar M."/>
        </authorList>
    </citation>
    <scope>NUCLEOTIDE SEQUENCE [LARGE SCALE GENOMIC DNA]</scope>
    <source>
        <strain evidence="3">DSM 14283 / JCM 11233 / KA3</strain>
    </source>
</reference>
<evidence type="ECO:0000313" key="2">
    <source>
        <dbReference type="EMBL" id="AEX85122.1"/>
    </source>
</evidence>
<accession>H2J661</accession>
<protein>
    <submittedName>
        <fullName evidence="2">OB-fold nucleic acid binding protein</fullName>
    </submittedName>
</protein>
<sequence length="235" mass="26991">MKKFLTTLLIGGLMAGSIFAFGGAALPGAYQPLNAPVYQRYQQVKGGYWLNDENLIEVKGTVESISTEEDFPGILFVTVKTEDGNSYIVHVNARYAVDLKEGDSVELKGWIAEFKDEKIFRPVEAKVNGEEVYNRNQFFRRTAVRANVRPYAGKPFGYNPIPNKPPVRRPYNNNFRRPGSRIPMNYYGRTPMGAWERPMMNYNYPGSGYYNEIPGYTPKYPHDDWNYYGPRAPRW</sequence>
<evidence type="ECO:0000313" key="3">
    <source>
        <dbReference type="Proteomes" id="UP000007161"/>
    </source>
</evidence>
<dbReference type="RefSeq" id="WP_014296194.1">
    <property type="nucleotide sequence ID" value="NC_016751.1"/>
</dbReference>
<feature type="signal peptide" evidence="1">
    <location>
        <begin position="1"/>
        <end position="20"/>
    </location>
</feature>
<feature type="chain" id="PRO_5003563010" evidence="1">
    <location>
        <begin position="21"/>
        <end position="235"/>
    </location>
</feature>
<dbReference type="EMBL" id="CP003257">
    <property type="protein sequence ID" value="AEX85122.1"/>
    <property type="molecule type" value="Genomic_DNA"/>
</dbReference>
<gene>
    <name evidence="2" type="ordered locus">Marpi_0684</name>
</gene>
<keyword evidence="1" id="KW-0732">Signal</keyword>
<reference evidence="3" key="2">
    <citation type="submission" date="2012-01" db="EMBL/GenBank/DDBJ databases">
        <title>Complete sequence of chromosome of Marinitoga piezophila KA3.</title>
        <authorList>
            <person name="Lucas S."/>
            <person name="Han J."/>
            <person name="Lapidus A."/>
            <person name="Cheng J.-F."/>
            <person name="Goodwin L."/>
            <person name="Pitluck S."/>
            <person name="Peters L."/>
            <person name="Mikhailova N."/>
            <person name="Teshima H."/>
            <person name="Detter J.C."/>
            <person name="Han C."/>
            <person name="Tapia R."/>
            <person name="Land M."/>
            <person name="Hauser L."/>
            <person name="Kyrpides N."/>
            <person name="Ivanova N."/>
            <person name="Pagani I."/>
            <person name="Jebbar M."/>
            <person name="Vannier P."/>
            <person name="Oger P."/>
            <person name="Cario A."/>
            <person name="Bartlett D."/>
            <person name="Noll K.M."/>
            <person name="Woyke T."/>
        </authorList>
    </citation>
    <scope>NUCLEOTIDE SEQUENCE [LARGE SCALE GENOMIC DNA]</scope>
    <source>
        <strain evidence="3">DSM 14283 / JCM 11233 / KA3</strain>
    </source>
</reference>
<dbReference type="HOGENOM" id="CLU_1179092_0_0_0"/>